<proteinExistence type="predicted"/>
<name>A0ACB5S0G3_9PEZI</name>
<organism evidence="1 2">
    <name type="scientific">Neofusicoccum parvum</name>
    <dbReference type="NCBI Taxonomy" id="310453"/>
    <lineage>
        <taxon>Eukaryota</taxon>
        <taxon>Fungi</taxon>
        <taxon>Dikarya</taxon>
        <taxon>Ascomycota</taxon>
        <taxon>Pezizomycotina</taxon>
        <taxon>Dothideomycetes</taxon>
        <taxon>Dothideomycetes incertae sedis</taxon>
        <taxon>Botryosphaeriales</taxon>
        <taxon>Botryosphaeriaceae</taxon>
        <taxon>Neofusicoccum</taxon>
    </lineage>
</organism>
<evidence type="ECO:0000313" key="2">
    <source>
        <dbReference type="Proteomes" id="UP001165186"/>
    </source>
</evidence>
<dbReference type="Proteomes" id="UP001165186">
    <property type="component" value="Unassembled WGS sequence"/>
</dbReference>
<keyword evidence="2" id="KW-1185">Reference proteome</keyword>
<sequence length="796" mass="90551">MPQYLPQLTYELGPIISAATKALVKQFLDINDARLISKSGSDVVVEEDLANAFGRITITEELKRRFKNEVHTNGVRSISTNSEVELRIGTGPTMTRAFRPGNDKYFATFVTLSLLSYFTGRESLAQAISVTLQKRLELQKMDATLDPGYEGIMGTIHSCNTQSSTFDWSMYAQAVEQKIEPHIPDYRHSQDYVRLTPALLLGAVDFLVESQRLPQDRKVSVSNQMGCIVLIIWAHYIMGLSVAITSPRDGPIIFGKADDPQVFITWVQEMNDSMQGADFCWHAGGWREDVTIRLHEGDPERLVSLMEVKPDVHEKLRLDVEERHPLEGYGTIYLRRVLNRQRLTKDDDKVYEESVKIIMALAIHASKRMRRFFRFSHGGSDHTSTTGNSEDRSITLEVFNVKSSAKVLFSGIFLDSDENGMRTYFDTLRNAAFDDYENSLPSAFSAFFKKTGLTQKQVYHFVQRLKHLAKLVFLFAHVKQVDKCKEMPLVLHDDHAEFSAFMGDICQDANAYGWVRPEDIFHGIIELLGPTFNRHIDVGLADDDRGKKNLYLYSDFGWSVFFDTVQISLGKDPADVRPELINIVPGTPVNIRTNEWKSRIRDGIGFASNTLGGGDPRVQRGLTYVPRSIATTLTKKEYWAVRSQEFELSLYIYIEPTAEWKKCSRVSDFQEILGYRNMQDMLWHTFTTEDCEHAATMADEPEVDHKECKMGPDVAALIGFMEPPPYDDDECVAERILIYLTKGVPHLRWLAIREAVDGRKAYGEYGRNVILRGKYCCEDCALEQVALRPGKWALVL</sequence>
<reference evidence="1" key="1">
    <citation type="submission" date="2024-09" db="EMBL/GenBank/DDBJ databases">
        <title>Draft Genome Sequences of Neofusicoccum parvum.</title>
        <authorList>
            <person name="Ashida A."/>
            <person name="Camagna M."/>
            <person name="Tanaka A."/>
            <person name="Takemoto D."/>
        </authorList>
    </citation>
    <scope>NUCLEOTIDE SEQUENCE</scope>
    <source>
        <strain evidence="1">PPO83</strain>
    </source>
</reference>
<protein>
    <submittedName>
        <fullName evidence="1">Uncharacterized protein</fullName>
    </submittedName>
</protein>
<dbReference type="EMBL" id="BSXG01000027">
    <property type="protein sequence ID" value="GME26295.1"/>
    <property type="molecule type" value="Genomic_DNA"/>
</dbReference>
<accession>A0ACB5S0G3</accession>
<gene>
    <name evidence="1" type="primary">g9012</name>
    <name evidence="1" type="ORF">NpPPO83_00009012</name>
</gene>
<comment type="caution">
    <text evidence="1">The sequence shown here is derived from an EMBL/GenBank/DDBJ whole genome shotgun (WGS) entry which is preliminary data.</text>
</comment>
<evidence type="ECO:0000313" key="1">
    <source>
        <dbReference type="EMBL" id="GME26295.1"/>
    </source>
</evidence>